<feature type="transmembrane region" description="Helical" evidence="6">
    <location>
        <begin position="248"/>
        <end position="269"/>
    </location>
</feature>
<dbReference type="Pfam" id="PF11700">
    <property type="entry name" value="ATG22"/>
    <property type="match status" value="2"/>
</dbReference>
<name>A0A1I2F4D0_9BACT</name>
<keyword evidence="5 6" id="KW-0472">Membrane</keyword>
<feature type="transmembrane region" description="Helical" evidence="6">
    <location>
        <begin position="281"/>
        <end position="300"/>
    </location>
</feature>
<feature type="transmembrane region" description="Helical" evidence="6">
    <location>
        <begin position="117"/>
        <end position="139"/>
    </location>
</feature>
<feature type="transmembrane region" description="Helical" evidence="6">
    <location>
        <begin position="187"/>
        <end position="211"/>
    </location>
</feature>
<reference evidence="8 9" key="1">
    <citation type="submission" date="2016-10" db="EMBL/GenBank/DDBJ databases">
        <authorList>
            <person name="de Groot N.N."/>
        </authorList>
    </citation>
    <scope>NUCLEOTIDE SEQUENCE [LARGE SCALE GENOMIC DNA]</scope>
    <source>
        <strain>GEY</strain>
        <strain evidence="9">DSM 9560</strain>
    </source>
</reference>
<keyword evidence="4 6" id="KW-1133">Transmembrane helix</keyword>
<feature type="transmembrane region" description="Helical" evidence="6">
    <location>
        <begin position="91"/>
        <end position="111"/>
    </location>
</feature>
<proteinExistence type="predicted"/>
<feature type="transmembrane region" description="Helical" evidence="6">
    <location>
        <begin position="312"/>
        <end position="329"/>
    </location>
</feature>
<feature type="transmembrane region" description="Helical" evidence="6">
    <location>
        <begin position="335"/>
        <end position="352"/>
    </location>
</feature>
<dbReference type="PANTHER" id="PTHR23519">
    <property type="entry name" value="AUTOPHAGY-RELATED PROTEIN 22"/>
    <property type="match status" value="1"/>
</dbReference>
<evidence type="ECO:0000256" key="5">
    <source>
        <dbReference type="ARBA" id="ARBA00023136"/>
    </source>
</evidence>
<dbReference type="InterPro" id="IPR050495">
    <property type="entry name" value="ATG22/LtaA_families"/>
</dbReference>
<evidence type="ECO:0000259" key="7">
    <source>
        <dbReference type="PROSITE" id="PS50850"/>
    </source>
</evidence>
<evidence type="ECO:0000256" key="3">
    <source>
        <dbReference type="ARBA" id="ARBA00022692"/>
    </source>
</evidence>
<evidence type="ECO:0000256" key="1">
    <source>
        <dbReference type="ARBA" id="ARBA00004127"/>
    </source>
</evidence>
<keyword evidence="2" id="KW-0813">Transport</keyword>
<dbReference type="Gene3D" id="1.20.1250.20">
    <property type="entry name" value="MFS general substrate transporter like domains"/>
    <property type="match status" value="2"/>
</dbReference>
<evidence type="ECO:0000313" key="9">
    <source>
        <dbReference type="Proteomes" id="UP000199513"/>
    </source>
</evidence>
<dbReference type="EMBL" id="FONY01000012">
    <property type="protein sequence ID" value="SFE99496.1"/>
    <property type="molecule type" value="Genomic_DNA"/>
</dbReference>
<dbReference type="Proteomes" id="UP000199513">
    <property type="component" value="Unassembled WGS sequence"/>
</dbReference>
<dbReference type="PANTHER" id="PTHR23519:SF1">
    <property type="entry name" value="AUTOPHAGY-RELATED PROTEIN 22"/>
    <property type="match status" value="1"/>
</dbReference>
<accession>A0A1I2F4D0</accession>
<dbReference type="STRING" id="1003.SAMN04488541_101251"/>
<feature type="transmembrane region" description="Helical" evidence="6">
    <location>
        <begin position="12"/>
        <end position="35"/>
    </location>
</feature>
<dbReference type="InterPro" id="IPR024671">
    <property type="entry name" value="Atg22-like"/>
</dbReference>
<dbReference type="InterPro" id="IPR020846">
    <property type="entry name" value="MFS_dom"/>
</dbReference>
<evidence type="ECO:0000313" key="8">
    <source>
        <dbReference type="EMBL" id="SFE99496.1"/>
    </source>
</evidence>
<sequence>MQLNDKKVINAWCFFDWANSAYSLVITTAIFPAYYTAVTESFFGSDKVIFLGIEITNTVLYSYALSVSFLLIALLSPILSGIADYGGKKKLFMRFFTMLGAFSCLTLFFFTGSNVELGIIAAVTASIGFSGGLVFYNAFLPEIVSPDRYDAVSARGYSMGYLGSVLLLIANLLMIQFHEVLGAEKGFIIRICFLTVGVWWLGFSQITFQYLHDKKNGQKIDNAILSKGFHELQKVWQALKNQPNIKKFLFSFFCYSTGVQTILLIAALFASKELNMESSELIILVLLLQIVAIGGAYLTAKLSGFKGNKSTLLILLSIWAFVCLTAFFVYDKIQFYLLAVLLGMVMGGIQSLSRATYSKLLPENTPDTASYFSFYDVLEKSSIVLGTFLTGFAEQQSDNMRIGILALGFFFIVGALLMSTVQVRPAKEGL</sequence>
<comment type="subcellular location">
    <subcellularLocation>
        <location evidence="1">Endomembrane system</location>
        <topology evidence="1">Multi-pass membrane protein</topology>
    </subcellularLocation>
</comment>
<dbReference type="SUPFAM" id="SSF103473">
    <property type="entry name" value="MFS general substrate transporter"/>
    <property type="match status" value="1"/>
</dbReference>
<dbReference type="GO" id="GO:0012505">
    <property type="term" value="C:endomembrane system"/>
    <property type="evidence" value="ECO:0007669"/>
    <property type="project" value="UniProtKB-SubCell"/>
</dbReference>
<keyword evidence="9" id="KW-1185">Reference proteome</keyword>
<dbReference type="AlphaFoldDB" id="A0A1I2F4D0"/>
<dbReference type="RefSeq" id="WP_091543743.1">
    <property type="nucleotide sequence ID" value="NZ_FONY01000012.1"/>
</dbReference>
<organism evidence="8 9">
    <name type="scientific">Thermoflexibacter ruber</name>
    <dbReference type="NCBI Taxonomy" id="1003"/>
    <lineage>
        <taxon>Bacteria</taxon>
        <taxon>Pseudomonadati</taxon>
        <taxon>Bacteroidota</taxon>
        <taxon>Cytophagia</taxon>
        <taxon>Cytophagales</taxon>
        <taxon>Thermoflexibacteraceae</taxon>
        <taxon>Thermoflexibacter</taxon>
    </lineage>
</organism>
<evidence type="ECO:0000256" key="2">
    <source>
        <dbReference type="ARBA" id="ARBA00022448"/>
    </source>
</evidence>
<feature type="domain" description="Major facilitator superfamily (MFS) profile" evidence="7">
    <location>
        <begin position="244"/>
        <end position="430"/>
    </location>
</feature>
<gene>
    <name evidence="8" type="ORF">SAMN04488541_101251</name>
</gene>
<dbReference type="InterPro" id="IPR036259">
    <property type="entry name" value="MFS_trans_sf"/>
</dbReference>
<dbReference type="GO" id="GO:0022857">
    <property type="term" value="F:transmembrane transporter activity"/>
    <property type="evidence" value="ECO:0007669"/>
    <property type="project" value="InterPro"/>
</dbReference>
<dbReference type="PROSITE" id="PS50850">
    <property type="entry name" value="MFS"/>
    <property type="match status" value="1"/>
</dbReference>
<evidence type="ECO:0000256" key="6">
    <source>
        <dbReference type="SAM" id="Phobius"/>
    </source>
</evidence>
<keyword evidence="3 6" id="KW-0812">Transmembrane</keyword>
<feature type="transmembrane region" description="Helical" evidence="6">
    <location>
        <begin position="60"/>
        <end position="79"/>
    </location>
</feature>
<protein>
    <submittedName>
        <fullName evidence="8">MFS transporter, UMF1 family</fullName>
    </submittedName>
</protein>
<dbReference type="OrthoDB" id="9768783at2"/>
<evidence type="ECO:0000256" key="4">
    <source>
        <dbReference type="ARBA" id="ARBA00022989"/>
    </source>
</evidence>
<feature type="transmembrane region" description="Helical" evidence="6">
    <location>
        <begin position="402"/>
        <end position="421"/>
    </location>
</feature>
<feature type="transmembrane region" description="Helical" evidence="6">
    <location>
        <begin position="160"/>
        <end position="181"/>
    </location>
</feature>